<dbReference type="GO" id="GO:0007411">
    <property type="term" value="P:axon guidance"/>
    <property type="evidence" value="ECO:0007669"/>
    <property type="project" value="TreeGrafter"/>
</dbReference>
<dbReference type="PANTHER" id="PTHR22826">
    <property type="entry name" value="RHO GUANINE EXCHANGE FACTOR-RELATED"/>
    <property type="match status" value="1"/>
</dbReference>
<dbReference type="Gene3D" id="1.20.58.60">
    <property type="match status" value="1"/>
</dbReference>
<dbReference type="EMBL" id="UYWX01004307">
    <property type="protein sequence ID" value="VDM24831.1"/>
    <property type="molecule type" value="Genomic_DNA"/>
</dbReference>
<organism evidence="4">
    <name type="scientific">Hydatigena taeniaeformis</name>
    <name type="common">Feline tapeworm</name>
    <name type="synonym">Taenia taeniaeformis</name>
    <dbReference type="NCBI Taxonomy" id="6205"/>
    <lineage>
        <taxon>Eukaryota</taxon>
        <taxon>Metazoa</taxon>
        <taxon>Spiralia</taxon>
        <taxon>Lophotrochozoa</taxon>
        <taxon>Platyhelminthes</taxon>
        <taxon>Cestoda</taxon>
        <taxon>Eucestoda</taxon>
        <taxon>Cyclophyllidea</taxon>
        <taxon>Taeniidae</taxon>
        <taxon>Hydatigera</taxon>
    </lineage>
</organism>
<protein>
    <submittedName>
        <fullName evidence="4">Kalirin</fullName>
    </submittedName>
</protein>
<evidence type="ECO:0000313" key="4">
    <source>
        <dbReference type="WBParaSite" id="TTAC_0000440801-mRNA-1"/>
    </source>
</evidence>
<dbReference type="Pfam" id="PF00435">
    <property type="entry name" value="Spectrin"/>
    <property type="match status" value="1"/>
</dbReference>
<dbReference type="GO" id="GO:0019898">
    <property type="term" value="C:extrinsic component of membrane"/>
    <property type="evidence" value="ECO:0007669"/>
    <property type="project" value="TreeGrafter"/>
</dbReference>
<keyword evidence="3" id="KW-1185">Reference proteome</keyword>
<gene>
    <name evidence="2" type="ORF">TTAC_LOCUS4394</name>
</gene>
<dbReference type="GO" id="GO:0005737">
    <property type="term" value="C:cytoplasm"/>
    <property type="evidence" value="ECO:0007669"/>
    <property type="project" value="TreeGrafter"/>
</dbReference>
<dbReference type="OrthoDB" id="10256089at2759"/>
<evidence type="ECO:0000313" key="2">
    <source>
        <dbReference type="EMBL" id="VDM24831.1"/>
    </source>
</evidence>
<evidence type="ECO:0000256" key="1">
    <source>
        <dbReference type="ARBA" id="ARBA00022658"/>
    </source>
</evidence>
<name>A0A0R3WUG8_HYDTA</name>
<dbReference type="AlphaFoldDB" id="A0A0R3WUG8"/>
<keyword evidence="1" id="KW-0344">Guanine-nucleotide releasing factor</keyword>
<dbReference type="GO" id="GO:0005085">
    <property type="term" value="F:guanyl-nucleotide exchange factor activity"/>
    <property type="evidence" value="ECO:0007669"/>
    <property type="project" value="UniProtKB-KW"/>
</dbReference>
<sequence length="248" mass="27546">MFAHDMSDKFSQLYCFLDQKQNPESVEESKRALEDHRSVRLKVMQAPVPALEAESDRLTAWLRYGISAAASASASGGAAAAVSTTSTGLPSSIGNSASSSGASYVPSSWVSMNPDFQQLIPQVRQTVTQLYEFRAHLQQKWETGRTRLEQIYQFRLFEDDASRMTAWLEQQSVLLLTEHAEIGETASQAVELHNQHRQFLQKCSGVREQVSRLTGIARMLADTGHFAGQQMLKQVRLSSVSIGVDCFN</sequence>
<dbReference type="WBParaSite" id="TTAC_0000440801-mRNA-1">
    <property type="protein sequence ID" value="TTAC_0000440801-mRNA-1"/>
    <property type="gene ID" value="TTAC_0000440801"/>
</dbReference>
<reference evidence="4" key="1">
    <citation type="submission" date="2017-02" db="UniProtKB">
        <authorList>
            <consortium name="WormBaseParasite"/>
        </authorList>
    </citation>
    <scope>IDENTIFICATION</scope>
</reference>
<dbReference type="InterPro" id="IPR002017">
    <property type="entry name" value="Spectrin_repeat"/>
</dbReference>
<dbReference type="InterPro" id="IPR051336">
    <property type="entry name" value="RhoGEF_Guanine_NuclExch_SF"/>
</dbReference>
<dbReference type="SUPFAM" id="SSF46966">
    <property type="entry name" value="Spectrin repeat"/>
    <property type="match status" value="1"/>
</dbReference>
<evidence type="ECO:0000313" key="3">
    <source>
        <dbReference type="Proteomes" id="UP000274429"/>
    </source>
</evidence>
<dbReference type="PANTHER" id="PTHR22826:SF106">
    <property type="entry name" value="TRIO, ISOFORM A"/>
    <property type="match status" value="1"/>
</dbReference>
<dbReference type="STRING" id="6205.A0A0R3WUG8"/>
<reference evidence="2 3" key="2">
    <citation type="submission" date="2018-11" db="EMBL/GenBank/DDBJ databases">
        <authorList>
            <consortium name="Pathogen Informatics"/>
        </authorList>
    </citation>
    <scope>NUCLEOTIDE SEQUENCE [LARGE SCALE GENOMIC DNA]</scope>
</reference>
<dbReference type="Proteomes" id="UP000274429">
    <property type="component" value="Unassembled WGS sequence"/>
</dbReference>
<accession>A0A0R3WUG8</accession>
<proteinExistence type="predicted"/>